<evidence type="ECO:0000256" key="8">
    <source>
        <dbReference type="ARBA" id="ARBA00022960"/>
    </source>
</evidence>
<dbReference type="GO" id="GO:0008955">
    <property type="term" value="F:peptidoglycan glycosyltransferase activity"/>
    <property type="evidence" value="ECO:0007669"/>
    <property type="project" value="UniProtKB-EC"/>
</dbReference>
<evidence type="ECO:0000256" key="6">
    <source>
        <dbReference type="ARBA" id="ARBA00022679"/>
    </source>
</evidence>
<keyword evidence="15" id="KW-0812">Transmembrane</keyword>
<proteinExistence type="inferred from homology"/>
<gene>
    <name evidence="18" type="ORF">D7U36_09385</name>
</gene>
<dbReference type="InterPro" id="IPR050396">
    <property type="entry name" value="Glycosyltr_51/Transpeptidase"/>
</dbReference>
<dbReference type="GO" id="GO:0009252">
    <property type="term" value="P:peptidoglycan biosynthetic process"/>
    <property type="evidence" value="ECO:0007669"/>
    <property type="project" value="UniProtKB-KW"/>
</dbReference>
<dbReference type="EMBL" id="RCIW01000014">
    <property type="protein sequence ID" value="RLP08344.1"/>
    <property type="molecule type" value="Genomic_DNA"/>
</dbReference>
<feature type="compositionally biased region" description="Gly residues" evidence="14">
    <location>
        <begin position="707"/>
        <end position="731"/>
    </location>
</feature>
<keyword evidence="7" id="KW-0378">Hydrolase</keyword>
<feature type="domain" description="Penicillin-binding protein transpeptidase" evidence="16">
    <location>
        <begin position="371"/>
        <end position="614"/>
    </location>
</feature>
<comment type="catalytic activity">
    <reaction evidence="12">
        <text>Preferential cleavage: (Ac)2-L-Lys-D-Ala-|-D-Ala. Also transpeptidation of peptidyl-alanyl moieties that are N-acyl substituents of D-alanine.</text>
        <dbReference type="EC" id="3.4.16.4"/>
    </reaction>
</comment>
<evidence type="ECO:0000256" key="1">
    <source>
        <dbReference type="ARBA" id="ARBA00007090"/>
    </source>
</evidence>
<feature type="transmembrane region" description="Helical" evidence="15">
    <location>
        <begin position="39"/>
        <end position="63"/>
    </location>
</feature>
<dbReference type="Gene3D" id="3.40.710.10">
    <property type="entry name" value="DD-peptidase/beta-lactamase superfamily"/>
    <property type="match status" value="1"/>
</dbReference>
<name>A0A8B3FR33_9ACTN</name>
<comment type="similarity">
    <text evidence="1">In the C-terminal section; belongs to the transpeptidase family.</text>
</comment>
<evidence type="ECO:0000256" key="15">
    <source>
        <dbReference type="SAM" id="Phobius"/>
    </source>
</evidence>
<keyword evidence="15" id="KW-1133">Transmembrane helix</keyword>
<feature type="compositionally biased region" description="Low complexity" evidence="14">
    <location>
        <begin position="732"/>
        <end position="744"/>
    </location>
</feature>
<reference evidence="18 19" key="1">
    <citation type="submission" date="2018-10" db="EMBL/GenBank/DDBJ databases">
        <title>Propionibacterium australiense Genome Sequencing and Assembly.</title>
        <authorList>
            <person name="Bernier A.-M."/>
            <person name="Bernard K."/>
        </authorList>
    </citation>
    <scope>NUCLEOTIDE SEQUENCE [LARGE SCALE GENOMIC DNA]</scope>
    <source>
        <strain evidence="18 19">NML98A078</strain>
    </source>
</reference>
<evidence type="ECO:0000256" key="14">
    <source>
        <dbReference type="SAM" id="MobiDB-lite"/>
    </source>
</evidence>
<dbReference type="GO" id="GO:0071555">
    <property type="term" value="P:cell wall organization"/>
    <property type="evidence" value="ECO:0007669"/>
    <property type="project" value="UniProtKB-KW"/>
</dbReference>
<dbReference type="Pfam" id="PF00912">
    <property type="entry name" value="Transgly"/>
    <property type="match status" value="1"/>
</dbReference>
<evidence type="ECO:0000256" key="5">
    <source>
        <dbReference type="ARBA" id="ARBA00022676"/>
    </source>
</evidence>
<dbReference type="InterPro" id="IPR036950">
    <property type="entry name" value="PBP_transglycosylase"/>
</dbReference>
<evidence type="ECO:0000256" key="9">
    <source>
        <dbReference type="ARBA" id="ARBA00022984"/>
    </source>
</evidence>
<dbReference type="Proteomes" id="UP000279336">
    <property type="component" value="Unassembled WGS sequence"/>
</dbReference>
<comment type="caution">
    <text evidence="18">The sequence shown here is derived from an EMBL/GenBank/DDBJ whole genome shotgun (WGS) entry which is preliminary data.</text>
</comment>
<dbReference type="OrthoDB" id="9766909at2"/>
<feature type="domain" description="Glycosyl transferase family 51" evidence="17">
    <location>
        <begin position="89"/>
        <end position="263"/>
    </location>
</feature>
<dbReference type="InterPro" id="IPR023346">
    <property type="entry name" value="Lysozyme-like_dom_sf"/>
</dbReference>
<keyword evidence="6" id="KW-0808">Transferase</keyword>
<evidence type="ECO:0000256" key="13">
    <source>
        <dbReference type="ARBA" id="ARBA00049902"/>
    </source>
</evidence>
<evidence type="ECO:0000256" key="3">
    <source>
        <dbReference type="ARBA" id="ARBA00022645"/>
    </source>
</evidence>
<dbReference type="AlphaFoldDB" id="A0A8B3FR33"/>
<evidence type="ECO:0000259" key="17">
    <source>
        <dbReference type="Pfam" id="PF00912"/>
    </source>
</evidence>
<feature type="region of interest" description="Disordered" evidence="14">
    <location>
        <begin position="1"/>
        <end position="35"/>
    </location>
</feature>
<evidence type="ECO:0000313" key="19">
    <source>
        <dbReference type="Proteomes" id="UP000279336"/>
    </source>
</evidence>
<evidence type="ECO:0000256" key="4">
    <source>
        <dbReference type="ARBA" id="ARBA00022670"/>
    </source>
</evidence>
<evidence type="ECO:0000256" key="10">
    <source>
        <dbReference type="ARBA" id="ARBA00023268"/>
    </source>
</evidence>
<dbReference type="Gene3D" id="1.10.3810.10">
    <property type="entry name" value="Biosynthetic peptidoglycan transglycosylase-like"/>
    <property type="match status" value="1"/>
</dbReference>
<feature type="region of interest" description="Disordered" evidence="14">
    <location>
        <begin position="687"/>
        <end position="763"/>
    </location>
</feature>
<keyword evidence="5" id="KW-0328">Glycosyltransferase</keyword>
<feature type="compositionally biased region" description="Gly residues" evidence="14">
    <location>
        <begin position="745"/>
        <end position="763"/>
    </location>
</feature>
<keyword evidence="4" id="KW-0645">Protease</keyword>
<evidence type="ECO:0000256" key="7">
    <source>
        <dbReference type="ARBA" id="ARBA00022801"/>
    </source>
</evidence>
<dbReference type="GO" id="GO:0006508">
    <property type="term" value="P:proteolysis"/>
    <property type="evidence" value="ECO:0007669"/>
    <property type="project" value="UniProtKB-KW"/>
</dbReference>
<evidence type="ECO:0000256" key="11">
    <source>
        <dbReference type="ARBA" id="ARBA00023316"/>
    </source>
</evidence>
<keyword evidence="11" id="KW-0961">Cell wall biogenesis/degradation</keyword>
<organism evidence="18 19">
    <name type="scientific">Propionibacterium australiense</name>
    <dbReference type="NCBI Taxonomy" id="119981"/>
    <lineage>
        <taxon>Bacteria</taxon>
        <taxon>Bacillati</taxon>
        <taxon>Actinomycetota</taxon>
        <taxon>Actinomycetes</taxon>
        <taxon>Propionibacteriales</taxon>
        <taxon>Propionibacteriaceae</taxon>
        <taxon>Propionibacterium</taxon>
    </lineage>
</organism>
<dbReference type="Pfam" id="PF00905">
    <property type="entry name" value="Transpeptidase"/>
    <property type="match status" value="1"/>
</dbReference>
<feature type="compositionally biased region" description="Low complexity" evidence="14">
    <location>
        <begin position="687"/>
        <end position="706"/>
    </location>
</feature>
<dbReference type="InterPro" id="IPR012338">
    <property type="entry name" value="Beta-lactam/transpept-like"/>
</dbReference>
<sequence length="763" mass="79104">MAADAARRGISRQLRTSMANKKSIPRRQAKPRKGGKKRIAAIAGMVLAGIVVLALIASGIFYASVKLPEPNEDYTTQTTSIYYRDGTTLIGELSVQNRTEVESSAMSENIKNAVIAAEDRSFWTNHGISPKGMIRSLWAIARGQDLQSGSTITQQYIKIRYLTSAQTMSRKLKELALAVKINKTVSKEEILTGYLNTVYFGRGAYGVEQAAQTWFDTNAAALDPAQSAMLSALINSPSALDPSNGDEAAAQLLERYQYVLDGMLEAGSISQADHDAAYDALPETAPVAADDTYGGPSGFLMTMVQSELLEAGLTEEQISGGGLKVTTTFDSTMQNAAVETAQNYTTRAVANAATPGLSEADLHVAIASVAVGTGEVYALYGGPDYLTSQINWATTARPAASTFKAWALLAGLEQGYGLGTSLNGSTFTPVGDPVVVHNDSNVNYGNVSLMQATSYSMNTAFTDLVTTMEDGPQSVIDMANAAGIPTGEGWDINNRIALGTAQVSPLANATGFATIANDGKANTTHVVQSVTDTTGETLYTGDTSGTQKIDENVAQNAQTALKSVVTSGTGTTAGQLGRDVIAKTGTKDDNESETISAWFVGATKQVSTAVMYVAGDGNADLNPYSPYGSFSSGLYPADTWEDYMEVATSGMGYEYFSGLNNIGAGSGNNATYAPSSQQSYYYPTTVPEESTVPQTAQPTQGTAQGEANGGTGGAGDQNGSGGSDSGGGGTDPGNSNNNDNNQGGSNNGGGAQGGAAGGGQIGG</sequence>
<evidence type="ECO:0000259" key="16">
    <source>
        <dbReference type="Pfam" id="PF00905"/>
    </source>
</evidence>
<keyword evidence="9" id="KW-0573">Peptidoglycan synthesis</keyword>
<dbReference type="SUPFAM" id="SSF56601">
    <property type="entry name" value="beta-lactamase/transpeptidase-like"/>
    <property type="match status" value="1"/>
</dbReference>
<comment type="catalytic activity">
    <reaction evidence="13">
        <text>[GlcNAc-(1-&gt;4)-Mur2Ac(oyl-L-Ala-gamma-D-Glu-L-Lys-D-Ala-D-Ala)](n)-di-trans,octa-cis-undecaprenyl diphosphate + beta-D-GlcNAc-(1-&gt;4)-Mur2Ac(oyl-L-Ala-gamma-D-Glu-L-Lys-D-Ala-D-Ala)-di-trans,octa-cis-undecaprenyl diphosphate = [GlcNAc-(1-&gt;4)-Mur2Ac(oyl-L-Ala-gamma-D-Glu-L-Lys-D-Ala-D-Ala)](n+1)-di-trans,octa-cis-undecaprenyl diphosphate + di-trans,octa-cis-undecaprenyl diphosphate + H(+)</text>
        <dbReference type="Rhea" id="RHEA:23708"/>
        <dbReference type="Rhea" id="RHEA-COMP:9602"/>
        <dbReference type="Rhea" id="RHEA-COMP:9603"/>
        <dbReference type="ChEBI" id="CHEBI:15378"/>
        <dbReference type="ChEBI" id="CHEBI:58405"/>
        <dbReference type="ChEBI" id="CHEBI:60033"/>
        <dbReference type="ChEBI" id="CHEBI:78435"/>
        <dbReference type="EC" id="2.4.99.28"/>
    </reaction>
</comment>
<dbReference type="GO" id="GO:0030288">
    <property type="term" value="C:outer membrane-bounded periplasmic space"/>
    <property type="evidence" value="ECO:0007669"/>
    <property type="project" value="TreeGrafter"/>
</dbReference>
<dbReference type="InterPro" id="IPR001264">
    <property type="entry name" value="Glyco_trans_51"/>
</dbReference>
<dbReference type="PANTHER" id="PTHR32282">
    <property type="entry name" value="BINDING PROTEIN TRANSPEPTIDASE, PUTATIVE-RELATED"/>
    <property type="match status" value="1"/>
</dbReference>
<keyword evidence="3" id="KW-0121">Carboxypeptidase</keyword>
<dbReference type="GO" id="GO:0008360">
    <property type="term" value="P:regulation of cell shape"/>
    <property type="evidence" value="ECO:0007669"/>
    <property type="project" value="UniProtKB-KW"/>
</dbReference>
<keyword evidence="15" id="KW-0472">Membrane</keyword>
<keyword evidence="10" id="KW-0511">Multifunctional enzyme</keyword>
<dbReference type="SUPFAM" id="SSF53955">
    <property type="entry name" value="Lysozyme-like"/>
    <property type="match status" value="1"/>
</dbReference>
<dbReference type="GO" id="GO:0008658">
    <property type="term" value="F:penicillin binding"/>
    <property type="evidence" value="ECO:0007669"/>
    <property type="project" value="InterPro"/>
</dbReference>
<dbReference type="PANTHER" id="PTHR32282:SF34">
    <property type="entry name" value="PENICILLIN-BINDING PROTEIN 1A"/>
    <property type="match status" value="1"/>
</dbReference>
<protein>
    <submittedName>
        <fullName evidence="18">Penicillin-binding protein</fullName>
    </submittedName>
</protein>
<comment type="similarity">
    <text evidence="2">In the N-terminal section; belongs to the glycosyltransferase 51 family.</text>
</comment>
<feature type="compositionally biased region" description="Basic residues" evidence="14">
    <location>
        <begin position="23"/>
        <end position="35"/>
    </location>
</feature>
<dbReference type="GO" id="GO:0009002">
    <property type="term" value="F:serine-type D-Ala-D-Ala carboxypeptidase activity"/>
    <property type="evidence" value="ECO:0007669"/>
    <property type="project" value="UniProtKB-EC"/>
</dbReference>
<evidence type="ECO:0000256" key="12">
    <source>
        <dbReference type="ARBA" id="ARBA00034000"/>
    </source>
</evidence>
<dbReference type="FunFam" id="1.10.3810.10:FF:000001">
    <property type="entry name" value="Penicillin-binding protein 1A"/>
    <property type="match status" value="1"/>
</dbReference>
<keyword evidence="8" id="KW-0133">Cell shape</keyword>
<accession>A0A8B3FR33</accession>
<evidence type="ECO:0000256" key="2">
    <source>
        <dbReference type="ARBA" id="ARBA00007739"/>
    </source>
</evidence>
<dbReference type="InterPro" id="IPR001460">
    <property type="entry name" value="PCN-bd_Tpept"/>
</dbReference>
<evidence type="ECO:0000313" key="18">
    <source>
        <dbReference type="EMBL" id="RLP08344.1"/>
    </source>
</evidence>